<dbReference type="InterPro" id="IPR044868">
    <property type="entry name" value="Rpn13/ADRM1_Pru"/>
</dbReference>
<dbReference type="PROSITE" id="PS51917">
    <property type="entry name" value="PRU"/>
    <property type="match status" value="1"/>
</dbReference>
<dbReference type="InterPro" id="IPR038108">
    <property type="entry name" value="RPN13_DEUBAD_sf"/>
</dbReference>
<keyword evidence="4" id="KW-0647">Proteasome</keyword>
<dbReference type="GO" id="GO:0005634">
    <property type="term" value="C:nucleus"/>
    <property type="evidence" value="ECO:0007669"/>
    <property type="project" value="UniProtKB-SubCell"/>
</dbReference>
<evidence type="ECO:0000256" key="1">
    <source>
        <dbReference type="ARBA" id="ARBA00004123"/>
    </source>
</evidence>
<reference evidence="8 9" key="1">
    <citation type="submission" date="2017-12" db="EMBL/GenBank/DDBJ databases">
        <title>Genome Sequence of a Multidrug-Resistant Candida haemulonii Isolate from a Patient with Chronic Leg Ulcers in Israel.</title>
        <authorList>
            <person name="Chow N.A."/>
            <person name="Gade L."/>
            <person name="Batra D."/>
            <person name="Rowe L.A."/>
            <person name="Ben-Ami R."/>
            <person name="Loparev V.N."/>
            <person name="Litvintseva A.P."/>
        </authorList>
    </citation>
    <scope>NUCLEOTIDE SEQUENCE [LARGE SCALE GENOMIC DNA]</scope>
    <source>
        <strain evidence="8 9">B11899</strain>
    </source>
</reference>
<dbReference type="AlphaFoldDB" id="A0A2V1AP65"/>
<dbReference type="Pfam" id="PF04683">
    <property type="entry name" value="Rpn13_ADRM1_Pru"/>
    <property type="match status" value="1"/>
</dbReference>
<dbReference type="GO" id="GO:0008541">
    <property type="term" value="C:proteasome regulatory particle, lid subcomplex"/>
    <property type="evidence" value="ECO:0007669"/>
    <property type="project" value="TreeGrafter"/>
</dbReference>
<dbReference type="Gene3D" id="2.30.29.70">
    <property type="entry name" value="Proteasomal ubiquitin receptor Rpn13/ADRM1"/>
    <property type="match status" value="1"/>
</dbReference>
<dbReference type="GO" id="GO:0005737">
    <property type="term" value="C:cytoplasm"/>
    <property type="evidence" value="ECO:0007669"/>
    <property type="project" value="UniProtKB-SubCell"/>
</dbReference>
<evidence type="ECO:0000313" key="8">
    <source>
        <dbReference type="EMBL" id="PVH19565.1"/>
    </source>
</evidence>
<evidence type="ECO:0000256" key="2">
    <source>
        <dbReference type="ARBA" id="ARBA00004496"/>
    </source>
</evidence>
<organism evidence="8 9">
    <name type="scientific">Candidozyma haemuli</name>
    <dbReference type="NCBI Taxonomy" id="45357"/>
    <lineage>
        <taxon>Eukaryota</taxon>
        <taxon>Fungi</taxon>
        <taxon>Dikarya</taxon>
        <taxon>Ascomycota</taxon>
        <taxon>Saccharomycotina</taxon>
        <taxon>Pichiomycetes</taxon>
        <taxon>Metschnikowiaceae</taxon>
        <taxon>Candidozyma</taxon>
    </lineage>
</organism>
<dbReference type="InterPro" id="IPR038633">
    <property type="entry name" value="Rpn13/ADRM1_Pru_sf"/>
</dbReference>
<feature type="region of interest" description="Disordered" evidence="6">
    <location>
        <begin position="130"/>
        <end position="157"/>
    </location>
</feature>
<dbReference type="GO" id="GO:0070628">
    <property type="term" value="F:proteasome binding"/>
    <property type="evidence" value="ECO:0007669"/>
    <property type="project" value="TreeGrafter"/>
</dbReference>
<comment type="caution">
    <text evidence="8">The sequence shown here is derived from an EMBL/GenBank/DDBJ whole genome shotgun (WGS) entry which is preliminary data.</text>
</comment>
<feature type="domain" description="Pru" evidence="7">
    <location>
        <begin position="1"/>
        <end position="126"/>
    </location>
</feature>
<accession>A0A2V1AP65</accession>
<evidence type="ECO:0000313" key="9">
    <source>
        <dbReference type="Proteomes" id="UP000244309"/>
    </source>
</evidence>
<protein>
    <recommendedName>
        <fullName evidence="7">Pru domain-containing protein</fullName>
    </recommendedName>
</protein>
<sequence length="256" mass="28585">MSKTIKFNAGKVQYDEETKKCTPLPHKGQVVIKPSAEEEDFFSFQWSPKGSSGNVERDELLIIPGDVTFKHVKSCKSGRVFALTFLSSGAKNLYWLQDIGDDEQLDQLTEKDKELLSSVQSLVALEDINARDEPEPEEETVVEQQQQQQPRGRSNTHVPITAIDDVLTLDVIEKHLSSLSEKELEEKYGDLLPEGVKPTKEEIALVVRNGFFQQANKELSSTILNNGVGQILASSLGYEYQGEGIDAFLEGLRKSK</sequence>
<keyword evidence="9" id="KW-1185">Reference proteome</keyword>
<dbReference type="GO" id="GO:0061133">
    <property type="term" value="F:endopeptidase activator activity"/>
    <property type="evidence" value="ECO:0007669"/>
    <property type="project" value="TreeGrafter"/>
</dbReference>
<dbReference type="Proteomes" id="UP000244309">
    <property type="component" value="Unassembled WGS sequence"/>
</dbReference>
<dbReference type="EMBL" id="PKFO01000002">
    <property type="protein sequence ID" value="PVH19565.1"/>
    <property type="molecule type" value="Genomic_DNA"/>
</dbReference>
<comment type="subcellular location">
    <subcellularLocation>
        <location evidence="2">Cytoplasm</location>
    </subcellularLocation>
    <subcellularLocation>
        <location evidence="1">Nucleus</location>
    </subcellularLocation>
</comment>
<dbReference type="Gene3D" id="1.10.2020.20">
    <property type="match status" value="1"/>
</dbReference>
<keyword evidence="3" id="KW-0963">Cytoplasm</keyword>
<dbReference type="VEuPathDB" id="FungiDB:CXQ85_003411"/>
<dbReference type="STRING" id="45357.A0A2V1AP65"/>
<evidence type="ECO:0000256" key="6">
    <source>
        <dbReference type="SAM" id="MobiDB-lite"/>
    </source>
</evidence>
<dbReference type="InterPro" id="IPR006773">
    <property type="entry name" value="Rpn13/ADRM1"/>
</dbReference>
<evidence type="ECO:0000256" key="4">
    <source>
        <dbReference type="ARBA" id="ARBA00022942"/>
    </source>
</evidence>
<dbReference type="GeneID" id="37008742"/>
<evidence type="ECO:0000259" key="7">
    <source>
        <dbReference type="PROSITE" id="PS51917"/>
    </source>
</evidence>
<gene>
    <name evidence="8" type="ORF">CXQ85_003411</name>
</gene>
<dbReference type="PANTHER" id="PTHR12225">
    <property type="entry name" value="ADHESION REGULATING MOLECULE 1 110 KDA CELL MEMBRANE GLYCOPROTEIN"/>
    <property type="match status" value="1"/>
</dbReference>
<dbReference type="PANTHER" id="PTHR12225:SF0">
    <property type="entry name" value="PROTEASOMAL UBIQUITIN RECEPTOR ADRM1"/>
    <property type="match status" value="1"/>
</dbReference>
<name>A0A2V1AP65_9ASCO</name>
<dbReference type="OrthoDB" id="340431at2759"/>
<evidence type="ECO:0000256" key="5">
    <source>
        <dbReference type="ARBA" id="ARBA00023242"/>
    </source>
</evidence>
<proteinExistence type="predicted"/>
<evidence type="ECO:0000256" key="3">
    <source>
        <dbReference type="ARBA" id="ARBA00022490"/>
    </source>
</evidence>
<dbReference type="RefSeq" id="XP_025340505.1">
    <property type="nucleotide sequence ID" value="XM_025487057.1"/>
</dbReference>
<keyword evidence="5" id="KW-0539">Nucleus</keyword>